<comment type="caution">
    <text evidence="2">The sequence shown here is derived from an EMBL/GenBank/DDBJ whole genome shotgun (WGS) entry which is preliminary data.</text>
</comment>
<dbReference type="Proteomes" id="UP001054857">
    <property type="component" value="Unassembled WGS sequence"/>
</dbReference>
<protein>
    <submittedName>
        <fullName evidence="2">Uncharacterized protein</fullName>
    </submittedName>
</protein>
<dbReference type="Pfam" id="PF12843">
    <property type="entry name" value="QSregVF_b"/>
    <property type="match status" value="1"/>
</dbReference>
<proteinExistence type="predicted"/>
<gene>
    <name evidence="2" type="ORF">Agub_g12945</name>
</gene>
<feature type="region of interest" description="Disordered" evidence="1">
    <location>
        <begin position="254"/>
        <end position="296"/>
    </location>
</feature>
<sequence>MDALLSACKRANDYVTTDPLTGDEVFGGDVEKELYTASEAALASGCSPAKVLGKLADVYSLTSDNCIPEKLVALLLRHGLHPDTPIRSTCYLIYRLHAKCPPPFMYTGPKTTQAYNPNKVYFEDLIDLGPNPEIRTSSGGTALHFVVSKALKKQYYPDLPGRMVLMGVSPRDLYGDDGRAQFLQEAFPLMLEAGYSPTATDAAGHTVIQLLKEGYNDYSRRVDCLKHFDADEGHLRMQVAIRTALELCGEQAPAHIPSPSKASPAAATSAAAAARSPKAAAATAAPPSPATPEAFQDARMPFGKHSGWRLTELPASYIEWMCSVDDFFDGSPRKQVLLEELLGLGLVRQARPGGRVVATTQTGRKRRLDWLDWGYDDCVWGYDPQGELDEAEVEEEWDEEGFEPEGSVPLDPDEDDEEYLEKEGDAEEEDAEEGDDDEEEEEEEGDNDDADEGGQEETEGGEE</sequence>
<dbReference type="InterPro" id="IPR036770">
    <property type="entry name" value="Ankyrin_rpt-contain_sf"/>
</dbReference>
<evidence type="ECO:0000313" key="3">
    <source>
        <dbReference type="Proteomes" id="UP001054857"/>
    </source>
</evidence>
<organism evidence="2 3">
    <name type="scientific">Astrephomene gubernaculifera</name>
    <dbReference type="NCBI Taxonomy" id="47775"/>
    <lineage>
        <taxon>Eukaryota</taxon>
        <taxon>Viridiplantae</taxon>
        <taxon>Chlorophyta</taxon>
        <taxon>core chlorophytes</taxon>
        <taxon>Chlorophyceae</taxon>
        <taxon>CS clade</taxon>
        <taxon>Chlamydomonadales</taxon>
        <taxon>Astrephomenaceae</taxon>
        <taxon>Astrephomene</taxon>
    </lineage>
</organism>
<dbReference type="InterPro" id="IPR024530">
    <property type="entry name" value="QSregVF_b"/>
</dbReference>
<evidence type="ECO:0000256" key="1">
    <source>
        <dbReference type="SAM" id="MobiDB-lite"/>
    </source>
</evidence>
<dbReference type="PANTHER" id="PTHR40613">
    <property type="match status" value="1"/>
</dbReference>
<reference evidence="2 3" key="1">
    <citation type="journal article" date="2021" name="Sci. Rep.">
        <title>Genome sequencing of the multicellular alga Astrephomene provides insights into convergent evolution of germ-soma differentiation.</title>
        <authorList>
            <person name="Yamashita S."/>
            <person name="Yamamoto K."/>
            <person name="Matsuzaki R."/>
            <person name="Suzuki S."/>
            <person name="Yamaguchi H."/>
            <person name="Hirooka S."/>
            <person name="Minakuchi Y."/>
            <person name="Miyagishima S."/>
            <person name="Kawachi M."/>
            <person name="Toyoda A."/>
            <person name="Nozaki H."/>
        </authorList>
    </citation>
    <scope>NUCLEOTIDE SEQUENCE [LARGE SCALE GENOMIC DNA]</scope>
    <source>
        <strain evidence="2 3">NIES-4017</strain>
    </source>
</reference>
<dbReference type="EMBL" id="BMAR01000040">
    <property type="protein sequence ID" value="GFR50692.1"/>
    <property type="molecule type" value="Genomic_DNA"/>
</dbReference>
<feature type="compositionally biased region" description="Low complexity" evidence="1">
    <location>
        <begin position="254"/>
        <end position="285"/>
    </location>
</feature>
<feature type="compositionally biased region" description="Acidic residues" evidence="1">
    <location>
        <begin position="411"/>
        <end position="463"/>
    </location>
</feature>
<evidence type="ECO:0000313" key="2">
    <source>
        <dbReference type="EMBL" id="GFR50692.1"/>
    </source>
</evidence>
<accession>A0AAD3HRZ2</accession>
<feature type="region of interest" description="Disordered" evidence="1">
    <location>
        <begin position="396"/>
        <end position="463"/>
    </location>
</feature>
<dbReference type="PANTHER" id="PTHR40613:SF1">
    <property type="entry name" value="CYTOPLASMIC PROTEIN"/>
    <property type="match status" value="1"/>
</dbReference>
<dbReference type="Gene3D" id="1.25.40.20">
    <property type="entry name" value="Ankyrin repeat-containing domain"/>
    <property type="match status" value="1"/>
</dbReference>
<name>A0AAD3HRZ2_9CHLO</name>
<dbReference type="AlphaFoldDB" id="A0AAD3HRZ2"/>
<keyword evidence="3" id="KW-1185">Reference proteome</keyword>